<dbReference type="Proteomes" id="UP000188836">
    <property type="component" value="Unassembled WGS sequence"/>
</dbReference>
<dbReference type="Pfam" id="PF04679">
    <property type="entry name" value="DNA_ligase_A_C"/>
    <property type="match status" value="1"/>
</dbReference>
<dbReference type="GO" id="GO:0006310">
    <property type="term" value="P:DNA recombination"/>
    <property type="evidence" value="ECO:0007669"/>
    <property type="project" value="InterPro"/>
</dbReference>
<dbReference type="Pfam" id="PF01068">
    <property type="entry name" value="DNA_ligase_A_M"/>
    <property type="match status" value="1"/>
</dbReference>
<dbReference type="EC" id="6.5.1.1" evidence="2"/>
<gene>
    <name evidence="6" type="ORF">B0T46_14055</name>
</gene>
<dbReference type="EMBL" id="MUMY01000011">
    <property type="protein sequence ID" value="ONM48121.1"/>
    <property type="molecule type" value="Genomic_DNA"/>
</dbReference>
<evidence type="ECO:0000256" key="2">
    <source>
        <dbReference type="ARBA" id="ARBA00012727"/>
    </source>
</evidence>
<dbReference type="InterPro" id="IPR050191">
    <property type="entry name" value="ATP-dep_DNA_ligase"/>
</dbReference>
<dbReference type="PANTHER" id="PTHR45674">
    <property type="entry name" value="DNA LIGASE 1/3 FAMILY MEMBER"/>
    <property type="match status" value="1"/>
</dbReference>
<dbReference type="SUPFAM" id="SSF50249">
    <property type="entry name" value="Nucleic acid-binding proteins"/>
    <property type="match status" value="1"/>
</dbReference>
<comment type="caution">
    <text evidence="6">The sequence shown here is derived from an EMBL/GenBank/DDBJ whole genome shotgun (WGS) entry which is preliminary data.</text>
</comment>
<dbReference type="GO" id="GO:0006281">
    <property type="term" value="P:DNA repair"/>
    <property type="evidence" value="ECO:0007669"/>
    <property type="project" value="InterPro"/>
</dbReference>
<protein>
    <recommendedName>
        <fullName evidence="2">DNA ligase (ATP)</fullName>
        <ecNumber evidence="2">6.5.1.1</ecNumber>
    </recommendedName>
</protein>
<comment type="similarity">
    <text evidence="1">Belongs to the ATP-dependent DNA ligase family.</text>
</comment>
<dbReference type="InterPro" id="IPR012310">
    <property type="entry name" value="DNA_ligase_ATP-dep_cent"/>
</dbReference>
<dbReference type="SUPFAM" id="SSF56091">
    <property type="entry name" value="DNA ligase/mRNA capping enzyme, catalytic domain"/>
    <property type="match status" value="1"/>
</dbReference>
<evidence type="ECO:0000313" key="6">
    <source>
        <dbReference type="EMBL" id="ONM48121.1"/>
    </source>
</evidence>
<dbReference type="Gene3D" id="3.30.470.30">
    <property type="entry name" value="DNA ligase/mRNA capping enzyme"/>
    <property type="match status" value="1"/>
</dbReference>
<dbReference type="STRING" id="1538463.B0T36_17330"/>
<comment type="catalytic activity">
    <reaction evidence="4">
        <text>ATP + (deoxyribonucleotide)n-3'-hydroxyl + 5'-phospho-(deoxyribonucleotide)m = (deoxyribonucleotide)n+m + AMP + diphosphate.</text>
        <dbReference type="EC" id="6.5.1.1"/>
    </reaction>
</comment>
<dbReference type="GO" id="GO:0005524">
    <property type="term" value="F:ATP binding"/>
    <property type="evidence" value="ECO:0007669"/>
    <property type="project" value="InterPro"/>
</dbReference>
<dbReference type="InterPro" id="IPR012340">
    <property type="entry name" value="NA-bd_OB-fold"/>
</dbReference>
<accession>A0A1W0BCU6</accession>
<feature type="domain" description="ATP-dependent DNA ligase family profile" evidence="5">
    <location>
        <begin position="108"/>
        <end position="236"/>
    </location>
</feature>
<dbReference type="Gene3D" id="3.30.1490.70">
    <property type="match status" value="1"/>
</dbReference>
<dbReference type="PROSITE" id="PS50160">
    <property type="entry name" value="DNA_LIGASE_A3"/>
    <property type="match status" value="1"/>
</dbReference>
<keyword evidence="7" id="KW-1185">Reference proteome</keyword>
<evidence type="ECO:0000259" key="5">
    <source>
        <dbReference type="PROSITE" id="PS50160"/>
    </source>
</evidence>
<dbReference type="AlphaFoldDB" id="A0A1W0BCU6"/>
<sequence>MYAPPVVQLPAPMLATAGRPPDTESWAIEMKWDGVRVIVVRRAGICRLYSRNHREVTSSYPELVETIELLRPGRDMVLDGEVIATNPCGAPSFGLLQRRMHIATPSVELIRSAPVRFYAFDLLALGITDTTPLPYLERRRLLADLELSAPLVSTPPYWLDVEADRLLEIAGEYQLEGIVSKFIESAYYPGRRSPAWIKTPRRRTTEAIVAGWTCGTGVLTPTFGSLVLGAYDEDGKMVYIGNVGTGFSTADRRRLRTRLDELPAAESPFDIPPERVGIVEVRWVRPELVGDIEYREYTGDGLRHPFWRGLRSDKEPEEVALPR</sequence>
<dbReference type="Gene3D" id="2.40.50.140">
    <property type="entry name" value="Nucleic acid-binding proteins"/>
    <property type="match status" value="1"/>
</dbReference>
<dbReference type="CDD" id="cd07971">
    <property type="entry name" value="OBF_DNA_ligase_LigD"/>
    <property type="match status" value="1"/>
</dbReference>
<organism evidence="6 7">
    <name type="scientific">Nocardia donostiensis</name>
    <dbReference type="NCBI Taxonomy" id="1538463"/>
    <lineage>
        <taxon>Bacteria</taxon>
        <taxon>Bacillati</taxon>
        <taxon>Actinomycetota</taxon>
        <taxon>Actinomycetes</taxon>
        <taxon>Mycobacteriales</taxon>
        <taxon>Nocardiaceae</taxon>
        <taxon>Nocardia</taxon>
    </lineage>
</organism>
<evidence type="ECO:0000256" key="3">
    <source>
        <dbReference type="ARBA" id="ARBA00022598"/>
    </source>
</evidence>
<evidence type="ECO:0000256" key="1">
    <source>
        <dbReference type="ARBA" id="ARBA00007572"/>
    </source>
</evidence>
<dbReference type="CDD" id="cd07906">
    <property type="entry name" value="Adenylation_DNA_ligase_LigD_LigC"/>
    <property type="match status" value="1"/>
</dbReference>
<evidence type="ECO:0000313" key="7">
    <source>
        <dbReference type="Proteomes" id="UP000188836"/>
    </source>
</evidence>
<dbReference type="NCBIfam" id="TIGR02779">
    <property type="entry name" value="NHEJ_ligase_lig"/>
    <property type="match status" value="1"/>
</dbReference>
<proteinExistence type="inferred from homology"/>
<dbReference type="InterPro" id="IPR012309">
    <property type="entry name" value="DNA_ligase_ATP-dep_C"/>
</dbReference>
<name>A0A1W0BCU6_9NOCA</name>
<evidence type="ECO:0000256" key="4">
    <source>
        <dbReference type="ARBA" id="ARBA00034003"/>
    </source>
</evidence>
<keyword evidence="3 6" id="KW-0436">Ligase</keyword>
<reference evidence="6 7" key="1">
    <citation type="journal article" date="2016" name="Antonie Van Leeuwenhoek">
        <title>Nocardia donostiensis sp. nov., isolated from human respiratory specimens.</title>
        <authorList>
            <person name="Ercibengoa M."/>
            <person name="Bell M."/>
            <person name="Marimon J.M."/>
            <person name="Humrighouse B."/>
            <person name="Klenk H.P."/>
            <person name="Potter G."/>
            <person name="Perez-Trallero E."/>
        </authorList>
    </citation>
    <scope>NUCLEOTIDE SEQUENCE [LARGE SCALE GENOMIC DNA]</scope>
    <source>
        <strain evidence="6 7">X1655</strain>
    </source>
</reference>
<dbReference type="InterPro" id="IPR014146">
    <property type="entry name" value="LigD_ligase_dom"/>
</dbReference>
<dbReference type="PANTHER" id="PTHR45674:SF4">
    <property type="entry name" value="DNA LIGASE 1"/>
    <property type="match status" value="1"/>
</dbReference>
<dbReference type="GO" id="GO:0003910">
    <property type="term" value="F:DNA ligase (ATP) activity"/>
    <property type="evidence" value="ECO:0007669"/>
    <property type="project" value="UniProtKB-EC"/>
</dbReference>